<dbReference type="EMBL" id="JANPWB010000014">
    <property type="protein sequence ID" value="KAJ1102418.1"/>
    <property type="molecule type" value="Genomic_DNA"/>
</dbReference>
<dbReference type="Proteomes" id="UP001066276">
    <property type="component" value="Chromosome 10"/>
</dbReference>
<comment type="caution">
    <text evidence="1">The sequence shown here is derived from an EMBL/GenBank/DDBJ whole genome shotgun (WGS) entry which is preliminary data.</text>
</comment>
<gene>
    <name evidence="1" type="ORF">NDU88_007468</name>
</gene>
<name>A0AAV7MN13_PLEWA</name>
<proteinExistence type="predicted"/>
<sequence length="127" mass="14027">MTTRPVKNRINEHRSNIRCHRITTKLSTHCLAAKHSPDDLCHILEYTLKFVSGFSALDSTNMAAFRDRLQFVVPFLHTGERARVSRIGIRSCVNVAMTTDTLPGLGSLHDAPCTPTALSLRFAAHGG</sequence>
<keyword evidence="2" id="KW-1185">Reference proteome</keyword>
<organism evidence="1 2">
    <name type="scientific">Pleurodeles waltl</name>
    <name type="common">Iberian ribbed newt</name>
    <dbReference type="NCBI Taxonomy" id="8319"/>
    <lineage>
        <taxon>Eukaryota</taxon>
        <taxon>Metazoa</taxon>
        <taxon>Chordata</taxon>
        <taxon>Craniata</taxon>
        <taxon>Vertebrata</taxon>
        <taxon>Euteleostomi</taxon>
        <taxon>Amphibia</taxon>
        <taxon>Batrachia</taxon>
        <taxon>Caudata</taxon>
        <taxon>Salamandroidea</taxon>
        <taxon>Salamandridae</taxon>
        <taxon>Pleurodelinae</taxon>
        <taxon>Pleurodeles</taxon>
    </lineage>
</organism>
<dbReference type="AlphaFoldDB" id="A0AAV7MN13"/>
<evidence type="ECO:0000313" key="1">
    <source>
        <dbReference type="EMBL" id="KAJ1102418.1"/>
    </source>
</evidence>
<protein>
    <submittedName>
        <fullName evidence="1">Uncharacterized protein</fullName>
    </submittedName>
</protein>
<accession>A0AAV7MN13</accession>
<evidence type="ECO:0000313" key="2">
    <source>
        <dbReference type="Proteomes" id="UP001066276"/>
    </source>
</evidence>
<reference evidence="1" key="1">
    <citation type="journal article" date="2022" name="bioRxiv">
        <title>Sequencing and chromosome-scale assembly of the giantPleurodeles waltlgenome.</title>
        <authorList>
            <person name="Brown T."/>
            <person name="Elewa A."/>
            <person name="Iarovenko S."/>
            <person name="Subramanian E."/>
            <person name="Araus A.J."/>
            <person name="Petzold A."/>
            <person name="Susuki M."/>
            <person name="Suzuki K.-i.T."/>
            <person name="Hayashi T."/>
            <person name="Toyoda A."/>
            <person name="Oliveira C."/>
            <person name="Osipova E."/>
            <person name="Leigh N.D."/>
            <person name="Simon A."/>
            <person name="Yun M.H."/>
        </authorList>
    </citation>
    <scope>NUCLEOTIDE SEQUENCE</scope>
    <source>
        <strain evidence="1">20211129_DDA</strain>
        <tissue evidence="1">Liver</tissue>
    </source>
</reference>